<dbReference type="InterPro" id="IPR001123">
    <property type="entry name" value="LeuE-type"/>
</dbReference>
<comment type="caution">
    <text evidence="7">The sequence shown here is derived from an EMBL/GenBank/DDBJ whole genome shotgun (WGS) entry which is preliminary data.</text>
</comment>
<keyword evidence="5 6" id="KW-0472">Membrane</keyword>
<evidence type="ECO:0000313" key="7">
    <source>
        <dbReference type="EMBL" id="NNV54507.1"/>
    </source>
</evidence>
<dbReference type="EMBL" id="WHPF01000002">
    <property type="protein sequence ID" value="NNV54507.1"/>
    <property type="molecule type" value="Genomic_DNA"/>
</dbReference>
<evidence type="ECO:0000256" key="2">
    <source>
        <dbReference type="ARBA" id="ARBA00022475"/>
    </source>
</evidence>
<dbReference type="Proteomes" id="UP000598971">
    <property type="component" value="Unassembled WGS sequence"/>
</dbReference>
<dbReference type="PANTHER" id="PTHR30086:SF20">
    <property type="entry name" value="ARGININE EXPORTER PROTEIN ARGO-RELATED"/>
    <property type="match status" value="1"/>
</dbReference>
<dbReference type="RefSeq" id="WP_171606425.1">
    <property type="nucleotide sequence ID" value="NZ_WHPF01000002.1"/>
</dbReference>
<keyword evidence="2" id="KW-1003">Cell membrane</keyword>
<protein>
    <submittedName>
        <fullName evidence="7">LysE family translocator</fullName>
    </submittedName>
</protein>
<evidence type="ECO:0000313" key="8">
    <source>
        <dbReference type="Proteomes" id="UP000598971"/>
    </source>
</evidence>
<evidence type="ECO:0000256" key="4">
    <source>
        <dbReference type="ARBA" id="ARBA00022989"/>
    </source>
</evidence>
<feature type="transmembrane region" description="Helical" evidence="6">
    <location>
        <begin position="74"/>
        <end position="92"/>
    </location>
</feature>
<organism evidence="7 8">
    <name type="scientific">Limnovirga soli</name>
    <dbReference type="NCBI Taxonomy" id="2656915"/>
    <lineage>
        <taxon>Bacteria</taxon>
        <taxon>Pseudomonadati</taxon>
        <taxon>Bacteroidota</taxon>
        <taxon>Chitinophagia</taxon>
        <taxon>Chitinophagales</taxon>
        <taxon>Chitinophagaceae</taxon>
        <taxon>Limnovirga</taxon>
    </lineage>
</organism>
<keyword evidence="4 6" id="KW-1133">Transmembrane helix</keyword>
<dbReference type="PIRSF" id="PIRSF006324">
    <property type="entry name" value="LeuE"/>
    <property type="match status" value="1"/>
</dbReference>
<feature type="transmembrane region" description="Helical" evidence="6">
    <location>
        <begin position="40"/>
        <end position="68"/>
    </location>
</feature>
<dbReference type="AlphaFoldDB" id="A0A8J8FBH7"/>
<accession>A0A8J8FBH7</accession>
<sequence length="209" mass="22779">MIIENFWMFALTALLLNITPGNDMLYVAARSTSQGSRAGIISALGIMAGCMVHIFAAMAGLSAIIAQSALAFDIIKYMGAAYLFYLGIRSLLSKKKALEVNTHIQPLSYKRIFWQGVLTNVLNPKVALFFLAFLPQFIHVAAGNTAWQILFLGTWFNVGGTLVNMVVAVLFGRVGAWFSKSATIVQWQERITGVLLIGLGIKVAMSSNK</sequence>
<feature type="transmembrane region" description="Helical" evidence="6">
    <location>
        <begin position="112"/>
        <end position="134"/>
    </location>
</feature>
<evidence type="ECO:0000256" key="5">
    <source>
        <dbReference type="ARBA" id="ARBA00023136"/>
    </source>
</evidence>
<feature type="transmembrane region" description="Helical" evidence="6">
    <location>
        <begin position="146"/>
        <end position="171"/>
    </location>
</feature>
<evidence type="ECO:0000256" key="3">
    <source>
        <dbReference type="ARBA" id="ARBA00022692"/>
    </source>
</evidence>
<dbReference type="GO" id="GO:0015171">
    <property type="term" value="F:amino acid transmembrane transporter activity"/>
    <property type="evidence" value="ECO:0007669"/>
    <property type="project" value="TreeGrafter"/>
</dbReference>
<name>A0A8J8FBH7_9BACT</name>
<reference evidence="7" key="1">
    <citation type="submission" date="2019-10" db="EMBL/GenBank/DDBJ databases">
        <title>Draft genome sequence of Panacibacter sp. KCS-6.</title>
        <authorList>
            <person name="Yim K.J."/>
        </authorList>
    </citation>
    <scope>NUCLEOTIDE SEQUENCE</scope>
    <source>
        <strain evidence="7">KCS-6</strain>
    </source>
</reference>
<comment type="subcellular location">
    <subcellularLocation>
        <location evidence="1">Cell membrane</location>
        <topology evidence="1">Multi-pass membrane protein</topology>
    </subcellularLocation>
</comment>
<keyword evidence="8" id="KW-1185">Reference proteome</keyword>
<evidence type="ECO:0000256" key="6">
    <source>
        <dbReference type="SAM" id="Phobius"/>
    </source>
</evidence>
<dbReference type="PANTHER" id="PTHR30086">
    <property type="entry name" value="ARGININE EXPORTER PROTEIN ARGO"/>
    <property type="match status" value="1"/>
</dbReference>
<dbReference type="GO" id="GO:0005886">
    <property type="term" value="C:plasma membrane"/>
    <property type="evidence" value="ECO:0007669"/>
    <property type="project" value="UniProtKB-SubCell"/>
</dbReference>
<dbReference type="Pfam" id="PF01810">
    <property type="entry name" value="LysE"/>
    <property type="match status" value="1"/>
</dbReference>
<proteinExistence type="predicted"/>
<keyword evidence="3 6" id="KW-0812">Transmembrane</keyword>
<gene>
    <name evidence="7" type="ORF">GD597_03475</name>
</gene>
<evidence type="ECO:0000256" key="1">
    <source>
        <dbReference type="ARBA" id="ARBA00004651"/>
    </source>
</evidence>